<dbReference type="InterPro" id="IPR018357">
    <property type="entry name" value="Hexapep_transf_CS"/>
</dbReference>
<dbReference type="InterPro" id="IPR001451">
    <property type="entry name" value="Hexapep"/>
</dbReference>
<evidence type="ECO:0000313" key="5">
    <source>
        <dbReference type="Proteomes" id="UP000219215"/>
    </source>
</evidence>
<dbReference type="KEGG" id="pprf:DPRO_1326"/>
<dbReference type="PANTHER" id="PTHR23416:SF78">
    <property type="entry name" value="LIPOPOLYSACCHARIDE BIOSYNTHESIS O-ACETYL TRANSFERASE WBBJ-RELATED"/>
    <property type="match status" value="1"/>
</dbReference>
<organism evidence="4 5">
    <name type="scientific">Pseudodesulfovibrio profundus</name>
    <dbReference type="NCBI Taxonomy" id="57320"/>
    <lineage>
        <taxon>Bacteria</taxon>
        <taxon>Pseudomonadati</taxon>
        <taxon>Thermodesulfobacteriota</taxon>
        <taxon>Desulfovibrionia</taxon>
        <taxon>Desulfovibrionales</taxon>
        <taxon>Desulfovibrionaceae</taxon>
    </lineage>
</organism>
<reference evidence="5" key="1">
    <citation type="submission" date="2017-09" db="EMBL/GenBank/DDBJ databases">
        <authorList>
            <person name="Regsiter A."/>
            <person name="William W."/>
        </authorList>
    </citation>
    <scope>NUCLEOTIDE SEQUENCE [LARGE SCALE GENOMIC DNA]</scope>
    <source>
        <strain evidence="5">500-1</strain>
    </source>
</reference>
<keyword evidence="1 4" id="KW-0808">Transferase</keyword>
<name>A0A2C8F7W2_9BACT</name>
<dbReference type="InterPro" id="IPR051159">
    <property type="entry name" value="Hexapeptide_acetyltransf"/>
</dbReference>
<dbReference type="AlphaFoldDB" id="A0A2C8F7W2"/>
<dbReference type="PROSITE" id="PS00101">
    <property type="entry name" value="HEXAPEP_TRANSFERASES"/>
    <property type="match status" value="1"/>
</dbReference>
<dbReference type="SUPFAM" id="SSF51161">
    <property type="entry name" value="Trimeric LpxA-like enzymes"/>
    <property type="match status" value="1"/>
</dbReference>
<dbReference type="GO" id="GO:0016746">
    <property type="term" value="F:acyltransferase activity"/>
    <property type="evidence" value="ECO:0007669"/>
    <property type="project" value="UniProtKB-KW"/>
</dbReference>
<protein>
    <submittedName>
        <fullName evidence="4">Acetyltransferase</fullName>
    </submittedName>
</protein>
<evidence type="ECO:0000256" key="3">
    <source>
        <dbReference type="ARBA" id="ARBA00023315"/>
    </source>
</evidence>
<dbReference type="Proteomes" id="UP000219215">
    <property type="component" value="Chromosome DPRO"/>
</dbReference>
<dbReference type="InterPro" id="IPR011004">
    <property type="entry name" value="Trimer_LpxA-like_sf"/>
</dbReference>
<accession>A0A2C8F7W2</accession>
<sequence>MNFRQYVKNRETPLARFAYAVYRSLTRFEMPAPKSVWKPIYMVHKGVVSFFTLLVQRCYFLPLFKSCCQNSPARLHLYTGMPLIMGNLSIEMGDDCRVSGVTTFSGRASASQTPQLIVGNNCDIGWQNQISVGTRVVLGDNVRLAPRVMLAGYPGHPIDRKDRAAGLPETDDQVGDIILEDDVWLATGVTVLAGVTIGEGTIVGANSTVTGDLPPMCIAAGSPAKVVRRLDEA</sequence>
<dbReference type="Pfam" id="PF00132">
    <property type="entry name" value="Hexapep"/>
    <property type="match status" value="1"/>
</dbReference>
<dbReference type="OrthoDB" id="9782091at2"/>
<evidence type="ECO:0000313" key="4">
    <source>
        <dbReference type="EMBL" id="SOB58216.1"/>
    </source>
</evidence>
<dbReference type="EMBL" id="LT907975">
    <property type="protein sequence ID" value="SOB58216.1"/>
    <property type="molecule type" value="Genomic_DNA"/>
</dbReference>
<proteinExistence type="predicted"/>
<dbReference type="CDD" id="cd04647">
    <property type="entry name" value="LbH_MAT_like"/>
    <property type="match status" value="1"/>
</dbReference>
<keyword evidence="5" id="KW-1185">Reference proteome</keyword>
<dbReference type="Gene3D" id="2.160.10.10">
    <property type="entry name" value="Hexapeptide repeat proteins"/>
    <property type="match status" value="1"/>
</dbReference>
<keyword evidence="2" id="KW-0677">Repeat</keyword>
<evidence type="ECO:0000256" key="1">
    <source>
        <dbReference type="ARBA" id="ARBA00022679"/>
    </source>
</evidence>
<dbReference type="PANTHER" id="PTHR23416">
    <property type="entry name" value="SIALIC ACID SYNTHASE-RELATED"/>
    <property type="match status" value="1"/>
</dbReference>
<keyword evidence="3" id="KW-0012">Acyltransferase</keyword>
<gene>
    <name evidence="4" type="ORF">DPRO_1326</name>
</gene>
<evidence type="ECO:0000256" key="2">
    <source>
        <dbReference type="ARBA" id="ARBA00022737"/>
    </source>
</evidence>